<evidence type="ECO:0000256" key="4">
    <source>
        <dbReference type="ARBA" id="ARBA00022723"/>
    </source>
</evidence>
<comment type="cofactor">
    <cofactor evidence="1 8">
        <name>pyridoxal 5'-phosphate</name>
        <dbReference type="ChEBI" id="CHEBI:597326"/>
    </cofactor>
</comment>
<dbReference type="AlphaFoldDB" id="A0A2D0J3E5"/>
<dbReference type="OrthoDB" id="9808002at2"/>
<dbReference type="InterPro" id="IPR015424">
    <property type="entry name" value="PyrdxlP-dep_Trfase"/>
</dbReference>
<dbReference type="Proteomes" id="UP000225833">
    <property type="component" value="Unassembled WGS sequence"/>
</dbReference>
<dbReference type="EMBL" id="CP072455">
    <property type="protein sequence ID" value="QTL38273.1"/>
    <property type="molecule type" value="Genomic_DNA"/>
</dbReference>
<organism evidence="10 12">
    <name type="scientific">Xenorhabdus budapestensis</name>
    <dbReference type="NCBI Taxonomy" id="290110"/>
    <lineage>
        <taxon>Bacteria</taxon>
        <taxon>Pseudomonadati</taxon>
        <taxon>Pseudomonadota</taxon>
        <taxon>Gammaproteobacteria</taxon>
        <taxon>Enterobacterales</taxon>
        <taxon>Morganellaceae</taxon>
        <taxon>Xenorhabdus</taxon>
    </lineage>
</organism>
<evidence type="ECO:0000313" key="11">
    <source>
        <dbReference type="EMBL" id="QTL38273.1"/>
    </source>
</evidence>
<reference evidence="11 13" key="2">
    <citation type="submission" date="2021-03" db="EMBL/GenBank/DDBJ databases">
        <title>Complete Genome Sequence Data of Xenorhabdus budapestensis strain C72, a Candidate Biological Control Agent, from China.</title>
        <authorList>
            <person name="LI B."/>
            <person name="WANG S."/>
            <person name="QIU D."/>
        </authorList>
    </citation>
    <scope>NUCLEOTIDE SEQUENCE [LARGE SCALE GENOMIC DNA]</scope>
    <source>
        <strain evidence="11 13">C-7-2</strain>
    </source>
</reference>
<dbReference type="Gene3D" id="3.90.1150.10">
    <property type="entry name" value="Aspartate Aminotransferase, domain 1"/>
    <property type="match status" value="1"/>
</dbReference>
<dbReference type="PANTHER" id="PTHR11601">
    <property type="entry name" value="CYSTEINE DESULFURYLASE FAMILY MEMBER"/>
    <property type="match status" value="1"/>
</dbReference>
<evidence type="ECO:0000259" key="9">
    <source>
        <dbReference type="Pfam" id="PF00266"/>
    </source>
</evidence>
<dbReference type="EMBL" id="NIBS01000004">
    <property type="protein sequence ID" value="PHM28731.1"/>
    <property type="molecule type" value="Genomic_DNA"/>
</dbReference>
<gene>
    <name evidence="11" type="ORF">HGO23_10015</name>
    <name evidence="10" type="ORF">Xbud_01328</name>
</gene>
<proteinExistence type="inferred from homology"/>
<keyword evidence="7" id="KW-0411">Iron-sulfur</keyword>
<dbReference type="InterPro" id="IPR020578">
    <property type="entry name" value="Aminotrans_V_PyrdxlP_BS"/>
</dbReference>
<protein>
    <submittedName>
        <fullName evidence="11">IscS subfamily cysteine desulfurase</fullName>
    </submittedName>
    <submittedName>
        <fullName evidence="10">NifS protein</fullName>
    </submittedName>
</protein>
<dbReference type="GO" id="GO:0051536">
    <property type="term" value="F:iron-sulfur cluster binding"/>
    <property type="evidence" value="ECO:0007669"/>
    <property type="project" value="UniProtKB-KW"/>
</dbReference>
<evidence type="ECO:0000256" key="1">
    <source>
        <dbReference type="ARBA" id="ARBA00001933"/>
    </source>
</evidence>
<feature type="domain" description="Aminotransferase class V" evidence="9">
    <location>
        <begin position="2"/>
        <end position="365"/>
    </location>
</feature>
<sequence length="384" mass="41942">MIYLDYASSAPVSHQALDTFQKLSQCCYGNASSLHDAGEQASVVLSYCRRQLARFLGGDPSGVYFTSCGTEANLLGIQSLARALPSGKRHIVTTKMEHPSVHYAMQALEEAGFIVTVLTPDTRGIVTEAILAQALRPDTGLISIQHANSETGIVQPIAQLAQLTKGQNILFHTDAVQTFGKIPVLQDELGVDAISISSHKVYAPKGAGAVYIRPGIPWRPLYPTVTHENGFRPGTVNVPLIGAFITACEETMERREQDEQWCRMLRNRLIRGLRENTLPVSYFSDREHELLPGIFGCFYSGVEGQYAMLSCNRRGVCIATGSACTAGQQAPSGALTALGLSNRDALQFIRISFGRYTSEEDIDVLLQALVALRHEIQQEPVFGR</sequence>
<dbReference type="PIRSF" id="PIRSF005572">
    <property type="entry name" value="NifS"/>
    <property type="match status" value="1"/>
</dbReference>
<dbReference type="Gene3D" id="1.10.260.50">
    <property type="match status" value="1"/>
</dbReference>
<dbReference type="PANTHER" id="PTHR11601:SF36">
    <property type="entry name" value="CYSTEINE DESULFURASE NIFS-RELATED"/>
    <property type="match status" value="1"/>
</dbReference>
<comment type="similarity">
    <text evidence="2">Belongs to the class-V pyridoxal-phosphate-dependent aminotransferase family. NifS/IscS subfamily.</text>
</comment>
<dbReference type="PROSITE" id="PS00595">
    <property type="entry name" value="AA_TRANSFER_CLASS_5"/>
    <property type="match status" value="1"/>
</dbReference>
<keyword evidence="5" id="KW-0663">Pyridoxal phosphate</keyword>
<dbReference type="InterPro" id="IPR000192">
    <property type="entry name" value="Aminotrans_V_dom"/>
</dbReference>
<dbReference type="InterPro" id="IPR015421">
    <property type="entry name" value="PyrdxlP-dep_Trfase_major"/>
</dbReference>
<dbReference type="Proteomes" id="UP000665047">
    <property type="component" value="Chromosome"/>
</dbReference>
<dbReference type="SUPFAM" id="SSF53383">
    <property type="entry name" value="PLP-dependent transferases"/>
    <property type="match status" value="1"/>
</dbReference>
<reference evidence="10 12" key="1">
    <citation type="journal article" date="2017" name="Nat. Microbiol.">
        <title>Natural product diversity associated with the nematode symbionts Photorhabdus and Xenorhabdus.</title>
        <authorList>
            <person name="Tobias N.J."/>
            <person name="Wolff H."/>
            <person name="Djahanschiri B."/>
            <person name="Grundmann F."/>
            <person name="Kronenwerth M."/>
            <person name="Shi Y.M."/>
            <person name="Simonyi S."/>
            <person name="Grun P."/>
            <person name="Shapiro-Ilan D."/>
            <person name="Pidot S.J."/>
            <person name="Stinear T.P."/>
            <person name="Ebersberger I."/>
            <person name="Bode H.B."/>
        </authorList>
    </citation>
    <scope>NUCLEOTIDE SEQUENCE [LARGE SCALE GENOMIC DNA]</scope>
    <source>
        <strain evidence="10 12">DSM 16342</strain>
    </source>
</reference>
<name>A0A2D0J3E5_XENBU</name>
<dbReference type="Pfam" id="PF00266">
    <property type="entry name" value="Aminotran_5"/>
    <property type="match status" value="1"/>
</dbReference>
<evidence type="ECO:0000256" key="3">
    <source>
        <dbReference type="ARBA" id="ARBA00022679"/>
    </source>
</evidence>
<evidence type="ECO:0000313" key="13">
    <source>
        <dbReference type="Proteomes" id="UP000665047"/>
    </source>
</evidence>
<dbReference type="GO" id="GO:0016740">
    <property type="term" value="F:transferase activity"/>
    <property type="evidence" value="ECO:0007669"/>
    <property type="project" value="UniProtKB-KW"/>
</dbReference>
<keyword evidence="6" id="KW-0408">Iron</keyword>
<evidence type="ECO:0000313" key="12">
    <source>
        <dbReference type="Proteomes" id="UP000225833"/>
    </source>
</evidence>
<dbReference type="RefSeq" id="WP_099135303.1">
    <property type="nucleotide sequence ID" value="NZ_CAWNNJ010000108.1"/>
</dbReference>
<dbReference type="Gene3D" id="3.40.640.10">
    <property type="entry name" value="Type I PLP-dependent aspartate aminotransferase-like (Major domain)"/>
    <property type="match status" value="1"/>
</dbReference>
<keyword evidence="13" id="KW-1185">Reference proteome</keyword>
<dbReference type="NCBIfam" id="NF002806">
    <property type="entry name" value="PRK02948.1"/>
    <property type="match status" value="1"/>
</dbReference>
<evidence type="ECO:0000256" key="5">
    <source>
        <dbReference type="ARBA" id="ARBA00022898"/>
    </source>
</evidence>
<dbReference type="GO" id="GO:0046872">
    <property type="term" value="F:metal ion binding"/>
    <property type="evidence" value="ECO:0007669"/>
    <property type="project" value="UniProtKB-KW"/>
</dbReference>
<dbReference type="InterPro" id="IPR015422">
    <property type="entry name" value="PyrdxlP-dep_Trfase_small"/>
</dbReference>
<accession>A0A2D0J3E5</accession>
<evidence type="ECO:0000313" key="10">
    <source>
        <dbReference type="EMBL" id="PHM28731.1"/>
    </source>
</evidence>
<keyword evidence="3" id="KW-0808">Transferase</keyword>
<evidence type="ECO:0000256" key="7">
    <source>
        <dbReference type="ARBA" id="ARBA00023014"/>
    </source>
</evidence>
<evidence type="ECO:0000256" key="8">
    <source>
        <dbReference type="RuleBase" id="RU004504"/>
    </source>
</evidence>
<evidence type="ECO:0000256" key="6">
    <source>
        <dbReference type="ARBA" id="ARBA00023004"/>
    </source>
</evidence>
<keyword evidence="4" id="KW-0479">Metal-binding</keyword>
<evidence type="ECO:0000256" key="2">
    <source>
        <dbReference type="ARBA" id="ARBA00006490"/>
    </source>
</evidence>
<dbReference type="InterPro" id="IPR016454">
    <property type="entry name" value="Cysteine_dSase"/>
</dbReference>